<organism evidence="1">
    <name type="scientific">termite gut metagenome</name>
    <dbReference type="NCBI Taxonomy" id="433724"/>
    <lineage>
        <taxon>unclassified sequences</taxon>
        <taxon>metagenomes</taxon>
        <taxon>organismal metagenomes</taxon>
    </lineage>
</organism>
<dbReference type="EMBL" id="SNRY01010544">
    <property type="protein sequence ID" value="KAA6305631.1"/>
    <property type="molecule type" value="Genomic_DNA"/>
</dbReference>
<protein>
    <submittedName>
        <fullName evidence="1">TonB-dependent receptor SusC</fullName>
    </submittedName>
</protein>
<gene>
    <name evidence="1" type="ORF">EZS27_042716</name>
</gene>
<evidence type="ECO:0000313" key="1">
    <source>
        <dbReference type="EMBL" id="KAA6305631.1"/>
    </source>
</evidence>
<feature type="non-terminal residue" evidence="1">
    <location>
        <position position="168"/>
    </location>
</feature>
<comment type="caution">
    <text evidence="1">The sequence shown here is derived from an EMBL/GenBank/DDBJ whole genome shotgun (WGS) entry which is preliminary data.</text>
</comment>
<dbReference type="AlphaFoldDB" id="A0A5J4PAB9"/>
<reference evidence="1" key="1">
    <citation type="submission" date="2019-03" db="EMBL/GenBank/DDBJ databases">
        <title>Single cell metagenomics reveals metabolic interactions within the superorganism composed of flagellate Streblomastix strix and complex community of Bacteroidetes bacteria on its surface.</title>
        <authorList>
            <person name="Treitli S.C."/>
            <person name="Kolisko M."/>
            <person name="Husnik F."/>
            <person name="Keeling P."/>
            <person name="Hampl V."/>
        </authorList>
    </citation>
    <scope>NUCLEOTIDE SEQUENCE</scope>
    <source>
        <strain evidence="1">STM</strain>
    </source>
</reference>
<accession>A0A5J4PAB9</accession>
<dbReference type="SUPFAM" id="SSF56935">
    <property type="entry name" value="Porins"/>
    <property type="match status" value="1"/>
</dbReference>
<proteinExistence type="predicted"/>
<sequence>MTVGMAEENLLTGGNSTSIYETLPERNMGNSGRITYDYDTRYFFEFAYGYNGSEKFTGERKYGFFPSLGGGWLVSNEKFWESMKETVNSLKLKFTWGKVGNDAISGRSGRFFFLSDIAKSGGSFRFGDSFMTAYPWYSILRYGNHDITWEVSEIFKLWLVVGLSKDEA</sequence>
<name>A0A5J4PAB9_9ZZZZ</name>
<keyword evidence="1" id="KW-0675">Receptor</keyword>